<proteinExistence type="predicted"/>
<gene>
    <name evidence="1" type="ORF">FGD71_012085</name>
</gene>
<evidence type="ECO:0000313" key="1">
    <source>
        <dbReference type="EMBL" id="TPQ22007.1"/>
    </source>
</evidence>
<dbReference type="Proteomes" id="UP000317378">
    <property type="component" value="Unassembled WGS sequence"/>
</dbReference>
<dbReference type="RefSeq" id="WP_119100413.1">
    <property type="nucleotide sequence ID" value="NZ_QXMJ01000102.1"/>
</dbReference>
<name>A0A505DG35_9ACTN</name>
<comment type="caution">
    <text evidence="1">The sequence shown here is derived from an EMBL/GenBank/DDBJ whole genome shotgun (WGS) entry which is preliminary data.</text>
</comment>
<reference evidence="1 2" key="1">
    <citation type="submission" date="2019-06" db="EMBL/GenBank/DDBJ databases">
        <title>Streptomyces sporangiiformans sp. nov., a novel actinomycete isolated from soil in Mount Song.</title>
        <authorList>
            <person name="Han L."/>
        </authorList>
    </citation>
    <scope>NUCLEOTIDE SEQUENCE [LARGE SCALE GENOMIC DNA]</scope>
    <source>
        <strain evidence="1 2">NEAU-SSA 1</strain>
    </source>
</reference>
<accession>A0A505DG35</accession>
<sequence>MKVFISYSHPVGDPLDWERSQLWKYHRLLETALRLSSAQTFLEAAREQRATAELTQSLLSSTEEATSLPSATSSMLWSDQAWSSGSVPSETALAAAEEEIQQLWRVTLTLLAKLLGLRTHPPTPHAPSRESSPCGLIKLAAPLIPRAPGEPGVSPGSSIAGALAA</sequence>
<keyword evidence="2" id="KW-1185">Reference proteome</keyword>
<dbReference type="EMBL" id="VCHX02000102">
    <property type="protein sequence ID" value="TPQ22007.1"/>
    <property type="molecule type" value="Genomic_DNA"/>
</dbReference>
<organism evidence="1 2">
    <name type="scientific">Streptomyces sporangiiformans</name>
    <dbReference type="NCBI Taxonomy" id="2315329"/>
    <lineage>
        <taxon>Bacteria</taxon>
        <taxon>Bacillati</taxon>
        <taxon>Actinomycetota</taxon>
        <taxon>Actinomycetes</taxon>
        <taxon>Kitasatosporales</taxon>
        <taxon>Streptomycetaceae</taxon>
        <taxon>Streptomyces</taxon>
    </lineage>
</organism>
<protein>
    <submittedName>
        <fullName evidence="1">Uncharacterized protein</fullName>
    </submittedName>
</protein>
<dbReference type="AlphaFoldDB" id="A0A505DG35"/>
<evidence type="ECO:0000313" key="2">
    <source>
        <dbReference type="Proteomes" id="UP000317378"/>
    </source>
</evidence>